<dbReference type="GO" id="GO:0071897">
    <property type="term" value="P:DNA biosynthetic process"/>
    <property type="evidence" value="ECO:0007669"/>
    <property type="project" value="UniProtKB-ARBA"/>
</dbReference>
<dbReference type="Proteomes" id="UP000078540">
    <property type="component" value="Unassembled WGS sequence"/>
</dbReference>
<dbReference type="Gene3D" id="3.90.1600.10">
    <property type="entry name" value="Palm domain of DNA polymerase"/>
    <property type="match status" value="1"/>
</dbReference>
<dbReference type="InterPro" id="IPR023211">
    <property type="entry name" value="DNA_pol_palm_dom_sf"/>
</dbReference>
<accession>A0A151I5G8</accession>
<feature type="non-terminal residue" evidence="1">
    <location>
        <position position="1"/>
    </location>
</feature>
<evidence type="ECO:0008006" key="3">
    <source>
        <dbReference type="Google" id="ProtNLM"/>
    </source>
</evidence>
<dbReference type="PANTHER" id="PTHR31511">
    <property type="entry name" value="PROTEIN CBG23764"/>
    <property type="match status" value="1"/>
</dbReference>
<reference evidence="1 2" key="1">
    <citation type="submission" date="2015-09" db="EMBL/GenBank/DDBJ databases">
        <title>Atta colombica WGS genome.</title>
        <authorList>
            <person name="Nygaard S."/>
            <person name="Hu H."/>
            <person name="Boomsma J."/>
            <person name="Zhang G."/>
        </authorList>
    </citation>
    <scope>NUCLEOTIDE SEQUENCE [LARGE SCALE GENOMIC DNA]</scope>
    <source>
        <strain evidence="1">Treedump-2</strain>
        <tissue evidence="1">Whole body</tissue>
    </source>
</reference>
<evidence type="ECO:0000313" key="2">
    <source>
        <dbReference type="Proteomes" id="UP000078540"/>
    </source>
</evidence>
<proteinExistence type="predicted"/>
<dbReference type="AlphaFoldDB" id="A0A151I5G8"/>
<sequence>SQKQNVVREVNIDNFNVNNDLISTCARISTNENSFRKQININVNVESLPLTKSSGSLFNHNVHFGCSNCIQEGDYIEYQVTFPSWISEIHATLRSDESFKFKQQEEHHKFTSSLEELNIGMVIQFSLNYMHLIKNLSRLVSSQITRKKNKKFFCDRRSTIAPSDCRGRQVVPPIPVEFGNHCNKERVSFIVYADLECVLRKTESDKENSFYILIVFHVDVLPITKEKYISVTKHISIAPKIKMKRIFRSYLDKDKLKIVRSELDIFENFRNSCIASYCLDPAHYYTLPGFTWDAMLKHTHVRFELLTDIDMITFERGIRGGLSQCFSRYAQANNKYMRSKVCLYEFHREYMSPMYRDKCKIMYTDTDSLIYHIECDDVYKNMKHDIARYERLSSRQRVWYANKKVLGLMKDENNGAIMAEFVGLRVKMYIMRVDGKKDTKKAKGIKNNVVARTITFDDYTHDDKRYVVPNST</sequence>
<name>A0A151I5G8_9HYME</name>
<dbReference type="STRING" id="520822.A0A151I5G8"/>
<dbReference type="SUPFAM" id="SSF56672">
    <property type="entry name" value="DNA/RNA polymerases"/>
    <property type="match status" value="1"/>
</dbReference>
<evidence type="ECO:0000313" key="1">
    <source>
        <dbReference type="EMBL" id="KYM90050.1"/>
    </source>
</evidence>
<dbReference type="EMBL" id="KQ976416">
    <property type="protein sequence ID" value="KYM90050.1"/>
    <property type="molecule type" value="Genomic_DNA"/>
</dbReference>
<gene>
    <name evidence="1" type="ORF">ALC53_01878</name>
</gene>
<dbReference type="PANTHER" id="PTHR31511:SF12">
    <property type="entry name" value="RHO TERMINATION FACTOR N-TERMINAL DOMAIN-CONTAINING PROTEIN"/>
    <property type="match status" value="1"/>
</dbReference>
<keyword evidence="2" id="KW-1185">Reference proteome</keyword>
<dbReference type="InterPro" id="IPR043502">
    <property type="entry name" value="DNA/RNA_pol_sf"/>
</dbReference>
<protein>
    <recommendedName>
        <fullName evidence="3">DNA-directed DNA polymerase</fullName>
    </recommendedName>
</protein>
<organism evidence="1 2">
    <name type="scientific">Atta colombica</name>
    <dbReference type="NCBI Taxonomy" id="520822"/>
    <lineage>
        <taxon>Eukaryota</taxon>
        <taxon>Metazoa</taxon>
        <taxon>Ecdysozoa</taxon>
        <taxon>Arthropoda</taxon>
        <taxon>Hexapoda</taxon>
        <taxon>Insecta</taxon>
        <taxon>Pterygota</taxon>
        <taxon>Neoptera</taxon>
        <taxon>Endopterygota</taxon>
        <taxon>Hymenoptera</taxon>
        <taxon>Apocrita</taxon>
        <taxon>Aculeata</taxon>
        <taxon>Formicoidea</taxon>
        <taxon>Formicidae</taxon>
        <taxon>Myrmicinae</taxon>
        <taxon>Atta</taxon>
    </lineage>
</organism>